<protein>
    <submittedName>
        <fullName evidence="2">Uncharacterized protein</fullName>
    </submittedName>
</protein>
<evidence type="ECO:0000256" key="1">
    <source>
        <dbReference type="SAM" id="MobiDB-lite"/>
    </source>
</evidence>
<feature type="region of interest" description="Disordered" evidence="1">
    <location>
        <begin position="80"/>
        <end position="114"/>
    </location>
</feature>
<evidence type="ECO:0000313" key="2">
    <source>
        <dbReference type="EMBL" id="KAG5590746.1"/>
    </source>
</evidence>
<proteinExistence type="predicted"/>
<reference evidence="2 3" key="1">
    <citation type="submission" date="2020-09" db="EMBL/GenBank/DDBJ databases">
        <title>De no assembly of potato wild relative species, Solanum commersonii.</title>
        <authorList>
            <person name="Cho K."/>
        </authorList>
    </citation>
    <scope>NUCLEOTIDE SEQUENCE [LARGE SCALE GENOMIC DNA]</scope>
    <source>
        <strain evidence="2">LZ3.2</strain>
        <tissue evidence="2">Leaf</tissue>
    </source>
</reference>
<organism evidence="2 3">
    <name type="scientific">Solanum commersonii</name>
    <name type="common">Commerson's wild potato</name>
    <name type="synonym">Commerson's nightshade</name>
    <dbReference type="NCBI Taxonomy" id="4109"/>
    <lineage>
        <taxon>Eukaryota</taxon>
        <taxon>Viridiplantae</taxon>
        <taxon>Streptophyta</taxon>
        <taxon>Embryophyta</taxon>
        <taxon>Tracheophyta</taxon>
        <taxon>Spermatophyta</taxon>
        <taxon>Magnoliopsida</taxon>
        <taxon>eudicotyledons</taxon>
        <taxon>Gunneridae</taxon>
        <taxon>Pentapetalae</taxon>
        <taxon>asterids</taxon>
        <taxon>lamiids</taxon>
        <taxon>Solanales</taxon>
        <taxon>Solanaceae</taxon>
        <taxon>Solanoideae</taxon>
        <taxon>Solaneae</taxon>
        <taxon>Solanum</taxon>
    </lineage>
</organism>
<gene>
    <name evidence="2" type="ORF">H5410_041260</name>
</gene>
<dbReference type="Proteomes" id="UP000824120">
    <property type="component" value="Chromosome 8"/>
</dbReference>
<dbReference type="AlphaFoldDB" id="A0A9J5XSJ0"/>
<feature type="compositionally biased region" description="Gly residues" evidence="1">
    <location>
        <begin position="82"/>
        <end position="114"/>
    </location>
</feature>
<comment type="caution">
    <text evidence="2">The sequence shown here is derived from an EMBL/GenBank/DDBJ whole genome shotgun (WGS) entry which is preliminary data.</text>
</comment>
<accession>A0A9J5XSJ0</accession>
<evidence type="ECO:0000313" key="3">
    <source>
        <dbReference type="Proteomes" id="UP000824120"/>
    </source>
</evidence>
<sequence>MDANNSSANMFDGNFTPVLDSPDSDDFSNKLINFELSNIFEIYNWPVQQVDPMLVPHYSNYATNQVVNIRSRVVGEVMSSRRGGGFGDGGGGDLREGGGFGGVLSGGVGGGKQN</sequence>
<dbReference type="EMBL" id="JACXVP010000008">
    <property type="protein sequence ID" value="KAG5590746.1"/>
    <property type="molecule type" value="Genomic_DNA"/>
</dbReference>
<keyword evidence="3" id="KW-1185">Reference proteome</keyword>
<name>A0A9J5XSJ0_SOLCO</name>